<reference evidence="1" key="1">
    <citation type="submission" date="2021-06" db="EMBL/GenBank/DDBJ databases">
        <authorList>
            <person name="Kallberg Y."/>
            <person name="Tangrot J."/>
            <person name="Rosling A."/>
        </authorList>
    </citation>
    <scope>NUCLEOTIDE SEQUENCE</scope>
    <source>
        <strain evidence="1">CL356</strain>
    </source>
</reference>
<organism evidence="1 2">
    <name type="scientific">Acaulospora colombiana</name>
    <dbReference type="NCBI Taxonomy" id="27376"/>
    <lineage>
        <taxon>Eukaryota</taxon>
        <taxon>Fungi</taxon>
        <taxon>Fungi incertae sedis</taxon>
        <taxon>Mucoromycota</taxon>
        <taxon>Glomeromycotina</taxon>
        <taxon>Glomeromycetes</taxon>
        <taxon>Diversisporales</taxon>
        <taxon>Acaulosporaceae</taxon>
        <taxon>Acaulospora</taxon>
    </lineage>
</organism>
<dbReference type="EMBL" id="CAJVPT010001206">
    <property type="protein sequence ID" value="CAG8458449.1"/>
    <property type="molecule type" value="Genomic_DNA"/>
</dbReference>
<sequence>MAADKFLDVGEWVVDQGILVMRTSEYFERKGRVDTRPCENPEVCLKRMGAR</sequence>
<keyword evidence="2" id="KW-1185">Reference proteome</keyword>
<name>A0ACA9K856_9GLOM</name>
<gene>
    <name evidence="1" type="ORF">ACOLOM_LOCUS1067</name>
</gene>
<protein>
    <submittedName>
        <fullName evidence="1">1018_t:CDS:1</fullName>
    </submittedName>
</protein>
<accession>A0ACA9K856</accession>
<evidence type="ECO:0000313" key="1">
    <source>
        <dbReference type="EMBL" id="CAG8458449.1"/>
    </source>
</evidence>
<dbReference type="Proteomes" id="UP000789525">
    <property type="component" value="Unassembled WGS sequence"/>
</dbReference>
<comment type="caution">
    <text evidence="1">The sequence shown here is derived from an EMBL/GenBank/DDBJ whole genome shotgun (WGS) entry which is preliminary data.</text>
</comment>
<evidence type="ECO:0000313" key="2">
    <source>
        <dbReference type="Proteomes" id="UP000789525"/>
    </source>
</evidence>
<proteinExistence type="predicted"/>